<dbReference type="PROSITE" id="PS50105">
    <property type="entry name" value="SAM_DOMAIN"/>
    <property type="match status" value="1"/>
</dbReference>
<keyword evidence="5" id="KW-1185">Reference proteome</keyword>
<dbReference type="Pfam" id="PF07647">
    <property type="entry name" value="SAM_2"/>
    <property type="match status" value="1"/>
</dbReference>
<dbReference type="OrthoDB" id="422827at2759"/>
<organism evidence="4 5">
    <name type="scientific">Pseudallescheria apiosperma</name>
    <name type="common">Scedosporium apiospermum</name>
    <dbReference type="NCBI Taxonomy" id="563466"/>
    <lineage>
        <taxon>Eukaryota</taxon>
        <taxon>Fungi</taxon>
        <taxon>Dikarya</taxon>
        <taxon>Ascomycota</taxon>
        <taxon>Pezizomycotina</taxon>
        <taxon>Sordariomycetes</taxon>
        <taxon>Hypocreomycetidae</taxon>
        <taxon>Microascales</taxon>
        <taxon>Microascaceae</taxon>
        <taxon>Scedosporium</taxon>
    </lineage>
</organism>
<sequence length="828" mass="91749">MTEQRATQMEMRERSSLRDTFFGLKREPQKRPTSVATEFVDTDWDEDDILSDFEEPVDNSPRASLRSTGQGSETTLSSYDEATTPRSSHGRIPEVFVEMEERQVEGPRGPHLFRDSLSTTYSDEHVLTLSPITPSTVKESNNYLRSVDDSDFYSPSKELANILAAHSTPAGFTSQHLDTQDLASWTPRMVAQSMLNAGVDYSVAQTFVDNDISGAILMTLKFEDLKELQIQSFGVRIKIWNQVQVLRDCKATSPLPPTPIEDIPSRDVCKTPADTLPRRQSTRRRRVKKNKMDDIITPMESVSIVGIEQVIPKPHHCSKGEACSKFRKQRRLIEAFKKEHPLASLENGVLIAGDPGNPETATRLDPGDFRPVSDAVPSVVASSDVMGPGELPPLQYLRLATLRSAQDAEPQNQPDHVRQFLNFQRSQSAGEVPPTPPFEILPQTQAPHQGLRHLPKLSIPGKSALRHVQTAQTAATAQPIIPVCQSPDQVQAQVQETRPASGGGFVPYTMTKASPLAQDLVSPVSNLRRGTPFSEMDVPYMAVPIDPLSRDVSQSVPPDMNYRAPAAAAPAPARAMSRASTRRPSFPVMPAVDENRATPPPLRQGSKTPSPTRRTHQQPLRAPPRVNYPWSPIERTKPFETAIPPFPSVSQAIPVKDAVRSTTLDGTTYQGPMKKRKTHFLRHEWQDGYFTLKGTRLAMHKDAQDIDRTLEYVDIDDYAIACSSYASQSKLSAALKSMHIRQGKSGKPDVAAFAFQLVPPPKQPGRLKKRDSVQAGDLADGVNGTGKTHHFAVKDREERIDWMRELMLAKALKQKGEGFQISVNGSMI</sequence>
<feature type="compositionally biased region" description="Polar residues" evidence="1">
    <location>
        <begin position="61"/>
        <end position="87"/>
    </location>
</feature>
<evidence type="ECO:0000256" key="1">
    <source>
        <dbReference type="SAM" id="MobiDB-lite"/>
    </source>
</evidence>
<feature type="compositionally biased region" description="Low complexity" evidence="1">
    <location>
        <begin position="563"/>
        <end position="585"/>
    </location>
</feature>
<comment type="caution">
    <text evidence="4">The sequence shown here is derived from an EMBL/GenBank/DDBJ whole genome shotgun (WGS) entry which is preliminary data.</text>
</comment>
<feature type="domain" description="SAM" evidence="3">
    <location>
        <begin position="185"/>
        <end position="249"/>
    </location>
</feature>
<dbReference type="VEuPathDB" id="FungiDB:SAPIO_CDS3425"/>
<dbReference type="SMART" id="SM00233">
    <property type="entry name" value="PH"/>
    <property type="match status" value="1"/>
</dbReference>
<dbReference type="InterPro" id="IPR013761">
    <property type="entry name" value="SAM/pointed_sf"/>
</dbReference>
<name>A0A084GAR3_PSEDA</name>
<dbReference type="RefSeq" id="XP_016644224.1">
    <property type="nucleotide sequence ID" value="XM_016786218.1"/>
</dbReference>
<dbReference type="InterPro" id="IPR001849">
    <property type="entry name" value="PH_domain"/>
</dbReference>
<proteinExistence type="predicted"/>
<feature type="compositionally biased region" description="Acidic residues" evidence="1">
    <location>
        <begin position="40"/>
        <end position="57"/>
    </location>
</feature>
<dbReference type="InterPro" id="IPR001660">
    <property type="entry name" value="SAM"/>
</dbReference>
<dbReference type="CDD" id="cd09535">
    <property type="entry name" value="SAM_BOI-like_fungal"/>
    <property type="match status" value="1"/>
</dbReference>
<dbReference type="PROSITE" id="PS50003">
    <property type="entry name" value="PH_DOMAIN"/>
    <property type="match status" value="1"/>
</dbReference>
<dbReference type="GeneID" id="27722497"/>
<protein>
    <submittedName>
        <fullName evidence="4">SAM and PH domain-containing protein</fullName>
    </submittedName>
</protein>
<feature type="region of interest" description="Disordered" evidence="1">
    <location>
        <begin position="560"/>
        <end position="630"/>
    </location>
</feature>
<reference evidence="4 5" key="1">
    <citation type="journal article" date="2014" name="Genome Announc.">
        <title>Draft genome sequence of the pathogenic fungus Scedosporium apiospermum.</title>
        <authorList>
            <person name="Vandeputte P."/>
            <person name="Ghamrawi S."/>
            <person name="Rechenmann M."/>
            <person name="Iltis A."/>
            <person name="Giraud S."/>
            <person name="Fleury M."/>
            <person name="Thornton C."/>
            <person name="Delhaes L."/>
            <person name="Meyer W."/>
            <person name="Papon N."/>
            <person name="Bouchara J.P."/>
        </authorList>
    </citation>
    <scope>NUCLEOTIDE SEQUENCE [LARGE SCALE GENOMIC DNA]</scope>
    <source>
        <strain evidence="4 5">IHEM 14462</strain>
    </source>
</reference>
<dbReference type="EMBL" id="JOWA01000088">
    <property type="protein sequence ID" value="KEZ44425.1"/>
    <property type="molecule type" value="Genomic_DNA"/>
</dbReference>
<gene>
    <name evidence="4" type="ORF">SAPIO_CDS3425</name>
</gene>
<dbReference type="Proteomes" id="UP000028545">
    <property type="component" value="Unassembled WGS sequence"/>
</dbReference>
<dbReference type="InterPro" id="IPR011993">
    <property type="entry name" value="PH-like_dom_sf"/>
</dbReference>
<dbReference type="AlphaFoldDB" id="A0A084GAR3"/>
<dbReference type="Gene3D" id="1.10.150.50">
    <property type="entry name" value="Transcription Factor, Ets-1"/>
    <property type="match status" value="1"/>
</dbReference>
<feature type="domain" description="PH" evidence="2">
    <location>
        <begin position="666"/>
        <end position="811"/>
    </location>
</feature>
<evidence type="ECO:0000259" key="3">
    <source>
        <dbReference type="PROSITE" id="PS50105"/>
    </source>
</evidence>
<dbReference type="Gene3D" id="2.30.29.30">
    <property type="entry name" value="Pleckstrin-homology domain (PH domain)/Phosphotyrosine-binding domain (PTB)"/>
    <property type="match status" value="1"/>
</dbReference>
<dbReference type="KEGG" id="sapo:SAPIO_CDS3425"/>
<evidence type="ECO:0000313" key="4">
    <source>
        <dbReference type="EMBL" id="KEZ44425.1"/>
    </source>
</evidence>
<dbReference type="SUPFAM" id="SSF47769">
    <property type="entry name" value="SAM/Pointed domain"/>
    <property type="match status" value="1"/>
</dbReference>
<dbReference type="OMA" id="PPDMNYR"/>
<evidence type="ECO:0000313" key="5">
    <source>
        <dbReference type="Proteomes" id="UP000028545"/>
    </source>
</evidence>
<dbReference type="SUPFAM" id="SSF50729">
    <property type="entry name" value="PH domain-like"/>
    <property type="match status" value="1"/>
</dbReference>
<feature type="region of interest" description="Disordered" evidence="1">
    <location>
        <begin position="1"/>
        <end position="92"/>
    </location>
</feature>
<accession>A0A084GAR3</accession>
<dbReference type="HOGENOM" id="CLU_009306_0_0_1"/>
<evidence type="ECO:0000259" key="2">
    <source>
        <dbReference type="PROSITE" id="PS50003"/>
    </source>
</evidence>